<dbReference type="PANTHER" id="PTHR48111">
    <property type="entry name" value="REGULATOR OF RPOS"/>
    <property type="match status" value="1"/>
</dbReference>
<name>A0ABT8NGX7_9BACL</name>
<dbReference type="Gene3D" id="6.10.250.690">
    <property type="match status" value="1"/>
</dbReference>
<evidence type="ECO:0000256" key="3">
    <source>
        <dbReference type="ARBA" id="ARBA00023015"/>
    </source>
</evidence>
<sequence length="235" mass="26708">MKQVQKLWILLYFSICDDNVAVHESINAYLQAEGMKSVSAYDGKLALELLEEKHFDSVVLDIMMPDLFGTEVCKEIRKTSDIPILMLSARSEEVDRIVGLEIGADDYITKPFSPREVVVRIKTILKRVQPKKESPHFLKAGNLSIDITGYEVHVNQQVNELTAKEVELLAFLVNHTGKVVSREELLYKVWGYDYTGDTSTVDTMIKRIRQKIAKASPDFSIKSVYSVGYKFEVNV</sequence>
<evidence type="ECO:0000256" key="2">
    <source>
        <dbReference type="ARBA" id="ARBA00023012"/>
    </source>
</evidence>
<dbReference type="Proteomes" id="UP001172142">
    <property type="component" value="Unassembled WGS sequence"/>
</dbReference>
<dbReference type="SUPFAM" id="SSF46894">
    <property type="entry name" value="C-terminal effector domain of the bipartite response regulators"/>
    <property type="match status" value="1"/>
</dbReference>
<feature type="DNA-binding region" description="OmpR/PhoB-type" evidence="7">
    <location>
        <begin position="135"/>
        <end position="233"/>
    </location>
</feature>
<dbReference type="Pfam" id="PF00486">
    <property type="entry name" value="Trans_reg_C"/>
    <property type="match status" value="1"/>
</dbReference>
<proteinExistence type="predicted"/>
<dbReference type="RefSeq" id="WP_301857450.1">
    <property type="nucleotide sequence ID" value="NZ_JAUJWU010000005.1"/>
</dbReference>
<evidence type="ECO:0000256" key="6">
    <source>
        <dbReference type="PROSITE-ProRule" id="PRU00169"/>
    </source>
</evidence>
<dbReference type="Pfam" id="PF00072">
    <property type="entry name" value="Response_reg"/>
    <property type="match status" value="1"/>
</dbReference>
<dbReference type="CDD" id="cd00383">
    <property type="entry name" value="trans_reg_C"/>
    <property type="match status" value="1"/>
</dbReference>
<dbReference type="Gene3D" id="1.10.10.10">
    <property type="entry name" value="Winged helix-like DNA-binding domain superfamily/Winged helix DNA-binding domain"/>
    <property type="match status" value="1"/>
</dbReference>
<keyword evidence="2" id="KW-0902">Two-component regulatory system</keyword>
<organism evidence="10 11">
    <name type="scientific">Planococcus shenhongbingii</name>
    <dbReference type="NCBI Taxonomy" id="3058398"/>
    <lineage>
        <taxon>Bacteria</taxon>
        <taxon>Bacillati</taxon>
        <taxon>Bacillota</taxon>
        <taxon>Bacilli</taxon>
        <taxon>Bacillales</taxon>
        <taxon>Caryophanaceae</taxon>
        <taxon>Planococcus</taxon>
    </lineage>
</organism>
<dbReference type="InterPro" id="IPR039420">
    <property type="entry name" value="WalR-like"/>
</dbReference>
<dbReference type="EMBL" id="JAUJWU010000005">
    <property type="protein sequence ID" value="MDN7247151.1"/>
    <property type="molecule type" value="Genomic_DNA"/>
</dbReference>
<dbReference type="SUPFAM" id="SSF52172">
    <property type="entry name" value="CheY-like"/>
    <property type="match status" value="1"/>
</dbReference>
<evidence type="ECO:0000259" key="9">
    <source>
        <dbReference type="PROSITE" id="PS51755"/>
    </source>
</evidence>
<dbReference type="Gene3D" id="3.40.50.2300">
    <property type="match status" value="1"/>
</dbReference>
<dbReference type="InterPro" id="IPR036388">
    <property type="entry name" value="WH-like_DNA-bd_sf"/>
</dbReference>
<dbReference type="InterPro" id="IPR001867">
    <property type="entry name" value="OmpR/PhoB-type_DNA-bd"/>
</dbReference>
<evidence type="ECO:0000256" key="7">
    <source>
        <dbReference type="PROSITE-ProRule" id="PRU01091"/>
    </source>
</evidence>
<dbReference type="InterPro" id="IPR016032">
    <property type="entry name" value="Sig_transdc_resp-reg_C-effctor"/>
</dbReference>
<keyword evidence="1 6" id="KW-0597">Phosphoprotein</keyword>
<keyword evidence="4 7" id="KW-0238">DNA-binding</keyword>
<gene>
    <name evidence="10" type="ORF">QWY13_16850</name>
</gene>
<keyword evidence="3" id="KW-0805">Transcription regulation</keyword>
<feature type="domain" description="Response regulatory" evidence="8">
    <location>
        <begin position="12"/>
        <end position="125"/>
    </location>
</feature>
<keyword evidence="11" id="KW-1185">Reference proteome</keyword>
<dbReference type="PROSITE" id="PS50110">
    <property type="entry name" value="RESPONSE_REGULATORY"/>
    <property type="match status" value="1"/>
</dbReference>
<accession>A0ABT8NGX7</accession>
<evidence type="ECO:0000256" key="4">
    <source>
        <dbReference type="ARBA" id="ARBA00023125"/>
    </source>
</evidence>
<dbReference type="SMART" id="SM00862">
    <property type="entry name" value="Trans_reg_C"/>
    <property type="match status" value="1"/>
</dbReference>
<dbReference type="InterPro" id="IPR001789">
    <property type="entry name" value="Sig_transdc_resp-reg_receiver"/>
</dbReference>
<keyword evidence="5" id="KW-0804">Transcription</keyword>
<evidence type="ECO:0000259" key="8">
    <source>
        <dbReference type="PROSITE" id="PS50110"/>
    </source>
</evidence>
<evidence type="ECO:0000256" key="1">
    <source>
        <dbReference type="ARBA" id="ARBA00022553"/>
    </source>
</evidence>
<dbReference type="PANTHER" id="PTHR48111:SF40">
    <property type="entry name" value="PHOSPHATE REGULON TRANSCRIPTIONAL REGULATORY PROTEIN PHOB"/>
    <property type="match status" value="1"/>
</dbReference>
<evidence type="ECO:0000256" key="5">
    <source>
        <dbReference type="ARBA" id="ARBA00023163"/>
    </source>
</evidence>
<dbReference type="PROSITE" id="PS51755">
    <property type="entry name" value="OMPR_PHOB"/>
    <property type="match status" value="1"/>
</dbReference>
<feature type="modified residue" description="4-aspartylphosphate" evidence="6">
    <location>
        <position position="61"/>
    </location>
</feature>
<feature type="domain" description="OmpR/PhoB-type" evidence="9">
    <location>
        <begin position="135"/>
        <end position="233"/>
    </location>
</feature>
<evidence type="ECO:0000313" key="10">
    <source>
        <dbReference type="EMBL" id="MDN7247151.1"/>
    </source>
</evidence>
<protein>
    <submittedName>
        <fullName evidence="10">Response regulator transcription factor</fullName>
    </submittedName>
</protein>
<reference evidence="10 11" key="1">
    <citation type="submission" date="2023-07" db="EMBL/GenBank/DDBJ databases">
        <title>Novel species in genus Planococcus.</title>
        <authorList>
            <person name="Ning S."/>
        </authorList>
    </citation>
    <scope>NUCLEOTIDE SEQUENCE [LARGE SCALE GENOMIC DNA]</scope>
    <source>
        <strain evidence="10 11">N017</strain>
    </source>
</reference>
<evidence type="ECO:0000313" key="11">
    <source>
        <dbReference type="Proteomes" id="UP001172142"/>
    </source>
</evidence>
<dbReference type="InterPro" id="IPR011006">
    <property type="entry name" value="CheY-like_superfamily"/>
</dbReference>
<comment type="caution">
    <text evidence="10">The sequence shown here is derived from an EMBL/GenBank/DDBJ whole genome shotgun (WGS) entry which is preliminary data.</text>
</comment>
<dbReference type="SMART" id="SM00448">
    <property type="entry name" value="REC"/>
    <property type="match status" value="1"/>
</dbReference>